<dbReference type="AlphaFoldDB" id="A2FH27"/>
<dbReference type="KEGG" id="tva:4753557"/>
<evidence type="ECO:0000313" key="2">
    <source>
        <dbReference type="EMBL" id="EAX95795.1"/>
    </source>
</evidence>
<reference evidence="2" key="1">
    <citation type="submission" date="2006-10" db="EMBL/GenBank/DDBJ databases">
        <authorList>
            <person name="Amadeo P."/>
            <person name="Zhao Q."/>
            <person name="Wortman J."/>
            <person name="Fraser-Liggett C."/>
            <person name="Carlton J."/>
        </authorList>
    </citation>
    <scope>NUCLEOTIDE SEQUENCE</scope>
    <source>
        <strain evidence="2">G3</strain>
    </source>
</reference>
<gene>
    <name evidence="2" type="ORF">TVAG_354070</name>
</gene>
<keyword evidence="3" id="KW-1185">Reference proteome</keyword>
<dbReference type="VEuPathDB" id="TrichDB:TVAG_354070"/>
<dbReference type="SMR" id="A2FH27"/>
<feature type="coiled-coil region" evidence="1">
    <location>
        <begin position="50"/>
        <end position="113"/>
    </location>
</feature>
<name>A2FH27_TRIV3</name>
<keyword evidence="1" id="KW-0175">Coiled coil</keyword>
<protein>
    <submittedName>
        <fullName evidence="2">Uncharacterized protein</fullName>
    </submittedName>
</protein>
<proteinExistence type="predicted"/>
<dbReference type="OrthoDB" id="10681375at2759"/>
<dbReference type="Proteomes" id="UP000001542">
    <property type="component" value="Unassembled WGS sequence"/>
</dbReference>
<dbReference type="EMBL" id="DS113788">
    <property type="protein sequence ID" value="EAX95795.1"/>
    <property type="molecule type" value="Genomic_DNA"/>
</dbReference>
<dbReference type="VEuPathDB" id="TrichDB:TVAGG3_0427750"/>
<feature type="coiled-coil region" evidence="1">
    <location>
        <begin position="304"/>
        <end position="372"/>
    </location>
</feature>
<evidence type="ECO:0000256" key="1">
    <source>
        <dbReference type="SAM" id="Coils"/>
    </source>
</evidence>
<dbReference type="InParanoid" id="A2FH27"/>
<evidence type="ECO:0000313" key="3">
    <source>
        <dbReference type="Proteomes" id="UP000001542"/>
    </source>
</evidence>
<dbReference type="RefSeq" id="XP_001308725.1">
    <property type="nucleotide sequence ID" value="XM_001308724.1"/>
</dbReference>
<organism evidence="2 3">
    <name type="scientific">Trichomonas vaginalis (strain ATCC PRA-98 / G3)</name>
    <dbReference type="NCBI Taxonomy" id="412133"/>
    <lineage>
        <taxon>Eukaryota</taxon>
        <taxon>Metamonada</taxon>
        <taxon>Parabasalia</taxon>
        <taxon>Trichomonadida</taxon>
        <taxon>Trichomonadidae</taxon>
        <taxon>Trichomonas</taxon>
    </lineage>
</organism>
<sequence length="376" mass="44609">MEISENHLIHLQQFLENNFSLVAFDQIVRQMGKHKISSKYTRDRLNEVFLNILNQERENYRINLESEVRSLTNQKKIIENRIVVKQKRIERHIDRALEENRFAHQKLAQLKSLQAQNQHRFEEEQQKYDNHFKNIQQEIQNLNKPISVLRGRILELRNEINEMRDSHLNYISNGKILINEQKRTYMDRYNQIKKEYMNTPAITEYDQKLFNEKTKTLKQSESINTVFEYILNLQKKHNDPNPQLFKTDDFSPAGFRLVINQLARNIKQNSTVEACKLFGVEDGKLESVVSRLNEIMESKSTSLREKYRETIDKQQKRIAKLQQQLAIAQKELYSLGKPSSDTKMINEITVVHKSLAENMNATDQKMSKLQKLTFKN</sequence>
<accession>A2FH27</accession>
<reference evidence="2" key="2">
    <citation type="journal article" date="2007" name="Science">
        <title>Draft genome sequence of the sexually transmitted pathogen Trichomonas vaginalis.</title>
        <authorList>
            <person name="Carlton J.M."/>
            <person name="Hirt R.P."/>
            <person name="Silva J.C."/>
            <person name="Delcher A.L."/>
            <person name="Schatz M."/>
            <person name="Zhao Q."/>
            <person name="Wortman J.R."/>
            <person name="Bidwell S.L."/>
            <person name="Alsmark U.C.M."/>
            <person name="Besteiro S."/>
            <person name="Sicheritz-Ponten T."/>
            <person name="Noel C.J."/>
            <person name="Dacks J.B."/>
            <person name="Foster P.G."/>
            <person name="Simillion C."/>
            <person name="Van de Peer Y."/>
            <person name="Miranda-Saavedra D."/>
            <person name="Barton G.J."/>
            <person name="Westrop G.D."/>
            <person name="Mueller S."/>
            <person name="Dessi D."/>
            <person name="Fiori P.L."/>
            <person name="Ren Q."/>
            <person name="Paulsen I."/>
            <person name="Zhang H."/>
            <person name="Bastida-Corcuera F.D."/>
            <person name="Simoes-Barbosa A."/>
            <person name="Brown M.T."/>
            <person name="Hayes R.D."/>
            <person name="Mukherjee M."/>
            <person name="Okumura C.Y."/>
            <person name="Schneider R."/>
            <person name="Smith A.J."/>
            <person name="Vanacova S."/>
            <person name="Villalvazo M."/>
            <person name="Haas B.J."/>
            <person name="Pertea M."/>
            <person name="Feldblyum T.V."/>
            <person name="Utterback T.R."/>
            <person name="Shu C.L."/>
            <person name="Osoegawa K."/>
            <person name="de Jong P.J."/>
            <person name="Hrdy I."/>
            <person name="Horvathova L."/>
            <person name="Zubacova Z."/>
            <person name="Dolezal P."/>
            <person name="Malik S.B."/>
            <person name="Logsdon J.M. Jr."/>
            <person name="Henze K."/>
            <person name="Gupta A."/>
            <person name="Wang C.C."/>
            <person name="Dunne R.L."/>
            <person name="Upcroft J.A."/>
            <person name="Upcroft P."/>
            <person name="White O."/>
            <person name="Salzberg S.L."/>
            <person name="Tang P."/>
            <person name="Chiu C.-H."/>
            <person name="Lee Y.-S."/>
            <person name="Embley T.M."/>
            <person name="Coombs G.H."/>
            <person name="Mottram J.C."/>
            <person name="Tachezy J."/>
            <person name="Fraser-Liggett C.M."/>
            <person name="Johnson P.J."/>
        </authorList>
    </citation>
    <scope>NUCLEOTIDE SEQUENCE [LARGE SCALE GENOMIC DNA]</scope>
    <source>
        <strain evidence="2">G3</strain>
    </source>
</reference>